<dbReference type="EC" id="2.5.1.3" evidence="3"/>
<gene>
    <name evidence="12" type="ORF">MNB_SUP05-5-1074</name>
</gene>
<evidence type="ECO:0000256" key="3">
    <source>
        <dbReference type="ARBA" id="ARBA00012830"/>
    </source>
</evidence>
<dbReference type="AlphaFoldDB" id="A0A1W1CHU7"/>
<comment type="catalytic activity">
    <reaction evidence="10">
        <text>2-[(2R,5Z)-2-carboxy-4-methylthiazol-5(2H)-ylidene]ethyl phosphate + 4-amino-2-methyl-5-(diphosphooxymethyl)pyrimidine + 2 H(+) = thiamine phosphate + CO2 + diphosphate</text>
        <dbReference type="Rhea" id="RHEA:47844"/>
        <dbReference type="ChEBI" id="CHEBI:15378"/>
        <dbReference type="ChEBI" id="CHEBI:16526"/>
        <dbReference type="ChEBI" id="CHEBI:33019"/>
        <dbReference type="ChEBI" id="CHEBI:37575"/>
        <dbReference type="ChEBI" id="CHEBI:57841"/>
        <dbReference type="ChEBI" id="CHEBI:62899"/>
        <dbReference type="EC" id="2.5.1.3"/>
    </reaction>
</comment>
<dbReference type="PANTHER" id="PTHR20857">
    <property type="entry name" value="THIAMINE-PHOSPHATE PYROPHOSPHORYLASE"/>
    <property type="match status" value="1"/>
</dbReference>
<sequence>MCKIYAITPDKSPNFSRIEKLLQSEIYFLQYRRKNTNINTKLTEATTLQKLCKKYKTKFIINDDVNLAIKINADGVHLGQSDLNIKTARKMLGNNKIIGITCHNNISLAIEAQKNSANYVAFGRVFESKTKPNATKCSLKIITLAKQQLNIPIVAIGGITPHNQQLVFDAGCDIVARTI</sequence>
<keyword evidence="4 12" id="KW-0808">Transferase</keyword>
<evidence type="ECO:0000256" key="6">
    <source>
        <dbReference type="ARBA" id="ARBA00022842"/>
    </source>
</evidence>
<comment type="pathway">
    <text evidence="2">Cofactor biosynthesis; thiamine diphosphate biosynthesis; thiamine phosphate from 4-amino-2-methyl-5-diphosphomethylpyrimidine and 4-methyl-5-(2-phosphoethyl)-thiazole: step 1/1.</text>
</comment>
<dbReference type="InterPro" id="IPR022998">
    <property type="entry name" value="ThiamineP_synth_TenI"/>
</dbReference>
<dbReference type="GO" id="GO:0046872">
    <property type="term" value="F:metal ion binding"/>
    <property type="evidence" value="ECO:0007669"/>
    <property type="project" value="UniProtKB-KW"/>
</dbReference>
<accession>A0A1W1CHU7</accession>
<keyword evidence="6" id="KW-0460">Magnesium</keyword>
<name>A0A1W1CHU7_9ZZZZ</name>
<dbReference type="EMBL" id="FPHJ01000047">
    <property type="protein sequence ID" value="SFV65315.1"/>
    <property type="molecule type" value="Genomic_DNA"/>
</dbReference>
<evidence type="ECO:0000256" key="5">
    <source>
        <dbReference type="ARBA" id="ARBA00022723"/>
    </source>
</evidence>
<evidence type="ECO:0000256" key="2">
    <source>
        <dbReference type="ARBA" id="ARBA00005165"/>
    </source>
</evidence>
<dbReference type="NCBIfam" id="TIGR00693">
    <property type="entry name" value="thiE"/>
    <property type="match status" value="1"/>
</dbReference>
<dbReference type="GO" id="GO:0009228">
    <property type="term" value="P:thiamine biosynthetic process"/>
    <property type="evidence" value="ECO:0007669"/>
    <property type="project" value="UniProtKB-KW"/>
</dbReference>
<dbReference type="GO" id="GO:0005737">
    <property type="term" value="C:cytoplasm"/>
    <property type="evidence" value="ECO:0007669"/>
    <property type="project" value="TreeGrafter"/>
</dbReference>
<dbReference type="GO" id="GO:0009229">
    <property type="term" value="P:thiamine diphosphate biosynthetic process"/>
    <property type="evidence" value="ECO:0007669"/>
    <property type="project" value="UniProtKB-UniPathway"/>
</dbReference>
<dbReference type="SUPFAM" id="SSF51391">
    <property type="entry name" value="Thiamin phosphate synthase"/>
    <property type="match status" value="1"/>
</dbReference>
<dbReference type="InterPro" id="IPR034291">
    <property type="entry name" value="TMP_synthase"/>
</dbReference>
<organism evidence="12">
    <name type="scientific">hydrothermal vent metagenome</name>
    <dbReference type="NCBI Taxonomy" id="652676"/>
    <lineage>
        <taxon>unclassified sequences</taxon>
        <taxon>metagenomes</taxon>
        <taxon>ecological metagenomes</taxon>
    </lineage>
</organism>
<evidence type="ECO:0000256" key="8">
    <source>
        <dbReference type="ARBA" id="ARBA00047334"/>
    </source>
</evidence>
<dbReference type="CDD" id="cd00564">
    <property type="entry name" value="TMP_TenI"/>
    <property type="match status" value="1"/>
</dbReference>
<comment type="cofactor">
    <cofactor evidence="1">
        <name>Mg(2+)</name>
        <dbReference type="ChEBI" id="CHEBI:18420"/>
    </cofactor>
</comment>
<proteinExistence type="predicted"/>
<dbReference type="PANTHER" id="PTHR20857:SF15">
    <property type="entry name" value="THIAMINE-PHOSPHATE SYNTHASE"/>
    <property type="match status" value="1"/>
</dbReference>
<dbReference type="Pfam" id="PF02581">
    <property type="entry name" value="TMP-TENI"/>
    <property type="match status" value="1"/>
</dbReference>
<dbReference type="InterPro" id="IPR013785">
    <property type="entry name" value="Aldolase_TIM"/>
</dbReference>
<feature type="domain" description="Thiamine phosphate synthase/TenI" evidence="11">
    <location>
        <begin position="4"/>
        <end position="176"/>
    </location>
</feature>
<evidence type="ECO:0000256" key="9">
    <source>
        <dbReference type="ARBA" id="ARBA00047851"/>
    </source>
</evidence>
<comment type="catalytic activity">
    <reaction evidence="9">
        <text>2-(2-carboxy-4-methylthiazol-5-yl)ethyl phosphate + 4-amino-2-methyl-5-(diphosphooxymethyl)pyrimidine + 2 H(+) = thiamine phosphate + CO2 + diphosphate</text>
        <dbReference type="Rhea" id="RHEA:47848"/>
        <dbReference type="ChEBI" id="CHEBI:15378"/>
        <dbReference type="ChEBI" id="CHEBI:16526"/>
        <dbReference type="ChEBI" id="CHEBI:33019"/>
        <dbReference type="ChEBI" id="CHEBI:37575"/>
        <dbReference type="ChEBI" id="CHEBI:57841"/>
        <dbReference type="ChEBI" id="CHEBI:62890"/>
        <dbReference type="EC" id="2.5.1.3"/>
    </reaction>
</comment>
<dbReference type="UniPathway" id="UPA00060">
    <property type="reaction ID" value="UER00141"/>
</dbReference>
<keyword evidence="5" id="KW-0479">Metal-binding</keyword>
<keyword evidence="7" id="KW-0784">Thiamine biosynthesis</keyword>
<evidence type="ECO:0000256" key="1">
    <source>
        <dbReference type="ARBA" id="ARBA00001946"/>
    </source>
</evidence>
<dbReference type="GO" id="GO:0004789">
    <property type="term" value="F:thiamine-phosphate diphosphorylase activity"/>
    <property type="evidence" value="ECO:0007669"/>
    <property type="project" value="UniProtKB-EC"/>
</dbReference>
<evidence type="ECO:0000256" key="7">
    <source>
        <dbReference type="ARBA" id="ARBA00022977"/>
    </source>
</evidence>
<comment type="catalytic activity">
    <reaction evidence="8">
        <text>4-methyl-5-(2-phosphooxyethyl)-thiazole + 4-amino-2-methyl-5-(diphosphooxymethyl)pyrimidine + H(+) = thiamine phosphate + diphosphate</text>
        <dbReference type="Rhea" id="RHEA:22328"/>
        <dbReference type="ChEBI" id="CHEBI:15378"/>
        <dbReference type="ChEBI" id="CHEBI:33019"/>
        <dbReference type="ChEBI" id="CHEBI:37575"/>
        <dbReference type="ChEBI" id="CHEBI:57841"/>
        <dbReference type="ChEBI" id="CHEBI:58296"/>
        <dbReference type="EC" id="2.5.1.3"/>
    </reaction>
</comment>
<dbReference type="Gene3D" id="3.20.20.70">
    <property type="entry name" value="Aldolase class I"/>
    <property type="match status" value="1"/>
</dbReference>
<dbReference type="InterPro" id="IPR036206">
    <property type="entry name" value="ThiamineP_synth_sf"/>
</dbReference>
<reference evidence="12" key="1">
    <citation type="submission" date="2016-10" db="EMBL/GenBank/DDBJ databases">
        <authorList>
            <person name="de Groot N.N."/>
        </authorList>
    </citation>
    <scope>NUCLEOTIDE SEQUENCE</scope>
</reference>
<evidence type="ECO:0000259" key="11">
    <source>
        <dbReference type="Pfam" id="PF02581"/>
    </source>
</evidence>
<evidence type="ECO:0000313" key="12">
    <source>
        <dbReference type="EMBL" id="SFV65315.1"/>
    </source>
</evidence>
<evidence type="ECO:0000256" key="4">
    <source>
        <dbReference type="ARBA" id="ARBA00022679"/>
    </source>
</evidence>
<protein>
    <recommendedName>
        <fullName evidence="3">thiamine phosphate synthase</fullName>
        <ecNumber evidence="3">2.5.1.3</ecNumber>
    </recommendedName>
</protein>
<evidence type="ECO:0000256" key="10">
    <source>
        <dbReference type="ARBA" id="ARBA00047883"/>
    </source>
</evidence>